<keyword evidence="2" id="KW-1185">Reference proteome</keyword>
<name>A0A2A7MIR6_9CLOT</name>
<gene>
    <name evidence="1" type="ORF">CQ394_06830</name>
</gene>
<accession>A0A2A7MIR6</accession>
<dbReference type="RefSeq" id="WP_058295573.1">
    <property type="nucleotide sequence ID" value="NZ_CAMRXG010000011.1"/>
</dbReference>
<evidence type="ECO:0000313" key="1">
    <source>
        <dbReference type="EMBL" id="PEG31417.1"/>
    </source>
</evidence>
<dbReference type="OrthoDB" id="2087613at2"/>
<dbReference type="EMBL" id="PDCJ01000001">
    <property type="protein sequence ID" value="PEG31417.1"/>
    <property type="molecule type" value="Genomic_DNA"/>
</dbReference>
<organism evidence="1 2">
    <name type="scientific">Clostridium neonatale</name>
    <dbReference type="NCBI Taxonomy" id="137838"/>
    <lineage>
        <taxon>Bacteria</taxon>
        <taxon>Bacillati</taxon>
        <taxon>Bacillota</taxon>
        <taxon>Clostridia</taxon>
        <taxon>Eubacteriales</taxon>
        <taxon>Clostridiaceae</taxon>
        <taxon>Clostridium</taxon>
    </lineage>
</organism>
<proteinExistence type="predicted"/>
<evidence type="ECO:0000313" key="2">
    <source>
        <dbReference type="Proteomes" id="UP000220840"/>
    </source>
</evidence>
<dbReference type="STRING" id="137838.GCA_001458595_02834"/>
<sequence length="116" mass="13784">MLLGKYTLYMGKQYEVIDYDKKNKIIKLKSDESKIGCKIIERKDVGEIYYIQTNCFYKGYKFQVIAEKDASILIYTSNNEVGSKLNMEFIERSVYHKWIKKNEADRIFEDKNILSL</sequence>
<protein>
    <submittedName>
        <fullName evidence="1">Uncharacterized protein</fullName>
    </submittedName>
</protein>
<dbReference type="Proteomes" id="UP000220840">
    <property type="component" value="Unassembled WGS sequence"/>
</dbReference>
<comment type="caution">
    <text evidence="1">The sequence shown here is derived from an EMBL/GenBank/DDBJ whole genome shotgun (WGS) entry which is preliminary data.</text>
</comment>
<reference evidence="1 2" key="1">
    <citation type="submission" date="2017-10" db="EMBL/GenBank/DDBJ databases">
        <title>Effective Description of Clostridium neonatale sp. nov. linked to necrotizing enterocolitis in neonates and a clarification of species assignable to the genus Clostridium (Prazmowski 1880) emend. Lawson and Rainey 2016.</title>
        <authorList>
            <person name="Bernard K."/>
            <person name="Burdz T."/>
            <person name="Wiebe D."/>
            <person name="Balcewich B."/>
            <person name="Alfa M."/>
            <person name="Bernier A.-M."/>
        </authorList>
    </citation>
    <scope>NUCLEOTIDE SEQUENCE [LARGE SCALE GENOMIC DNA]</scope>
    <source>
        <strain evidence="1 2">LCDC99A005</strain>
    </source>
</reference>
<dbReference type="AlphaFoldDB" id="A0A2A7MIR6"/>